<dbReference type="Proteomes" id="UP000799755">
    <property type="component" value="Unassembled WGS sequence"/>
</dbReference>
<name>A0ACB6RB11_9PLEO</name>
<gene>
    <name evidence="1" type="ORF">BDR25DRAFT_64592</name>
</gene>
<evidence type="ECO:0000313" key="1">
    <source>
        <dbReference type="EMBL" id="KAF2476235.1"/>
    </source>
</evidence>
<dbReference type="EMBL" id="MU003494">
    <property type="protein sequence ID" value="KAF2476235.1"/>
    <property type="molecule type" value="Genomic_DNA"/>
</dbReference>
<accession>A0ACB6RB11</accession>
<organism evidence="1 2">
    <name type="scientific">Lindgomyces ingoldianus</name>
    <dbReference type="NCBI Taxonomy" id="673940"/>
    <lineage>
        <taxon>Eukaryota</taxon>
        <taxon>Fungi</taxon>
        <taxon>Dikarya</taxon>
        <taxon>Ascomycota</taxon>
        <taxon>Pezizomycotina</taxon>
        <taxon>Dothideomycetes</taxon>
        <taxon>Pleosporomycetidae</taxon>
        <taxon>Pleosporales</taxon>
        <taxon>Lindgomycetaceae</taxon>
        <taxon>Lindgomyces</taxon>
    </lineage>
</organism>
<proteinExistence type="predicted"/>
<reference evidence="1" key="1">
    <citation type="journal article" date="2020" name="Stud. Mycol.">
        <title>101 Dothideomycetes genomes: a test case for predicting lifestyles and emergence of pathogens.</title>
        <authorList>
            <person name="Haridas S."/>
            <person name="Albert R."/>
            <person name="Binder M."/>
            <person name="Bloem J."/>
            <person name="Labutti K."/>
            <person name="Salamov A."/>
            <person name="Andreopoulos B."/>
            <person name="Baker S."/>
            <person name="Barry K."/>
            <person name="Bills G."/>
            <person name="Bluhm B."/>
            <person name="Cannon C."/>
            <person name="Castanera R."/>
            <person name="Culley D."/>
            <person name="Daum C."/>
            <person name="Ezra D."/>
            <person name="Gonzalez J."/>
            <person name="Henrissat B."/>
            <person name="Kuo A."/>
            <person name="Liang C."/>
            <person name="Lipzen A."/>
            <person name="Lutzoni F."/>
            <person name="Magnuson J."/>
            <person name="Mondo S."/>
            <person name="Nolan M."/>
            <person name="Ohm R."/>
            <person name="Pangilinan J."/>
            <person name="Park H.-J."/>
            <person name="Ramirez L."/>
            <person name="Alfaro M."/>
            <person name="Sun H."/>
            <person name="Tritt A."/>
            <person name="Yoshinaga Y."/>
            <person name="Zwiers L.-H."/>
            <person name="Turgeon B."/>
            <person name="Goodwin S."/>
            <person name="Spatafora J."/>
            <person name="Crous P."/>
            <person name="Grigoriev I."/>
        </authorList>
    </citation>
    <scope>NUCLEOTIDE SEQUENCE</scope>
    <source>
        <strain evidence="1">ATCC 200398</strain>
    </source>
</reference>
<keyword evidence="2" id="KW-1185">Reference proteome</keyword>
<protein>
    <submittedName>
        <fullName evidence="1">Uncharacterized protein</fullName>
    </submittedName>
</protein>
<comment type="caution">
    <text evidence="1">The sequence shown here is derived from an EMBL/GenBank/DDBJ whole genome shotgun (WGS) entry which is preliminary data.</text>
</comment>
<evidence type="ECO:0000313" key="2">
    <source>
        <dbReference type="Proteomes" id="UP000799755"/>
    </source>
</evidence>
<sequence>MLYCLIIASFAAILNRNCLPFTEGSTKGGKVVEDIQRRFIGSFFLNTSPLVAGEPRLTFQSSNPLVLATSGCLHLCPRRCQGVPFAGTVCPLIPSSRALSNFYPGFFLWLHPTVLLLTNPANGISSMRNKVRSQASRKAPILLPWSWMCG</sequence>